<reference evidence="2" key="1">
    <citation type="submission" date="2016-08" db="EMBL/GenBank/DDBJ databases">
        <title>Complete Genome Seqeunce of Paenibacillus sp. nov. IHBB 9852 from high altitute lake of Indian trans-Himalayas.</title>
        <authorList>
            <person name="Kiran S."/>
            <person name="Swarnkar M.K."/>
            <person name="Rana A."/>
            <person name="Tewari R."/>
            <person name="Gulati A."/>
        </authorList>
    </citation>
    <scope>NUCLEOTIDE SEQUENCE [LARGE SCALE GENOMIC DNA]</scope>
    <source>
        <strain evidence="2">IHBB 9852</strain>
    </source>
</reference>
<dbReference type="GeneID" id="48311840"/>
<feature type="chain" id="PRO_5008535778" description="DUF4367 domain-containing protein" evidence="1">
    <location>
        <begin position="26"/>
        <end position="389"/>
    </location>
</feature>
<dbReference type="RefSeq" id="WP_099479634.1">
    <property type="nucleotide sequence ID" value="NZ_CP016809.1"/>
</dbReference>
<protein>
    <recommendedName>
        <fullName evidence="3">DUF4367 domain-containing protein</fullName>
    </recommendedName>
</protein>
<sequence>MKKSILLSIGIVAALGASTSIYAYSAVEQTLETNVQDSSISGTKPADPEHDVIENISPANELSAPLTPVTVDIENRSIDDLHIPLDLADRAMSLTNRIISSNPIKELVLATATDWGTNNEKRVIYALESGSEVQFFQADLSPNVSIDYFKNLSIYDPAEVSVIDIHGFQAVIEDGNPRKTVHLVTNEHVYIVVSVYEDVSLDYLIEVAKQIKVTEENTIQQKVEINATNGQEAIVSPDPDVQDNRVDLSQLPEGVEVRIPESFKDTAPADISSAQTSDTPDMKQLTPITAHEVGPGEFHFITRYQSLNGAEIVVNQVPIEGNTIETIGDFYREPTEVTDINGDTVVYVDGEFRKAAHLLMNDHLFNVSTTTGNLDDLMNVLKQIQEYQS</sequence>
<gene>
    <name evidence="2" type="ORF">BBD41_26415</name>
</gene>
<name>A0A1B2E769_9BACL</name>
<dbReference type="AlphaFoldDB" id="A0A1B2E769"/>
<evidence type="ECO:0008006" key="3">
    <source>
        <dbReference type="Google" id="ProtNLM"/>
    </source>
</evidence>
<dbReference type="KEGG" id="pib:BBD41_26415"/>
<feature type="signal peptide" evidence="1">
    <location>
        <begin position="1"/>
        <end position="25"/>
    </location>
</feature>
<keyword evidence="1" id="KW-0732">Signal</keyword>
<evidence type="ECO:0000256" key="1">
    <source>
        <dbReference type="SAM" id="SignalP"/>
    </source>
</evidence>
<evidence type="ECO:0000313" key="2">
    <source>
        <dbReference type="EMBL" id="ANY75825.1"/>
    </source>
</evidence>
<accession>A0A1B2E769</accession>
<dbReference type="EMBL" id="CP016809">
    <property type="protein sequence ID" value="ANY75825.1"/>
    <property type="molecule type" value="Genomic_DNA"/>
</dbReference>
<organism evidence="2">
    <name type="scientific">Paenibacillus ihbetae</name>
    <dbReference type="NCBI Taxonomy" id="1870820"/>
    <lineage>
        <taxon>Bacteria</taxon>
        <taxon>Bacillati</taxon>
        <taxon>Bacillota</taxon>
        <taxon>Bacilli</taxon>
        <taxon>Bacillales</taxon>
        <taxon>Paenibacillaceae</taxon>
        <taxon>Paenibacillus</taxon>
    </lineage>
</organism>
<proteinExistence type="predicted"/>